<dbReference type="EMBL" id="BAAABX010000019">
    <property type="protein sequence ID" value="GAA0398107.1"/>
    <property type="molecule type" value="Genomic_DNA"/>
</dbReference>
<feature type="region of interest" description="Disordered" evidence="7">
    <location>
        <begin position="312"/>
        <end position="333"/>
    </location>
</feature>
<feature type="transmembrane region" description="Helical" evidence="8">
    <location>
        <begin position="20"/>
        <end position="42"/>
    </location>
</feature>
<dbReference type="InterPro" id="IPR003439">
    <property type="entry name" value="ABC_transporter-like_ATP-bd"/>
</dbReference>
<sequence>MLPELPSAGLRFLAARRGALARLAGWSALEAAHTFALGYALAHALDGGFLAGRTGTGLGWLAAAALAVLAGAYGTGRTYPALAAVVEPLRDALVRRVVARALADGDGAAVSRLTHQVEIARDAFAGLLMVTRSFVFTAAGALTGLFLLAPELLPVVAGPLVLGLALFVATLRVLARRQEAFLVADEEIARALGEVCQGLRDVAAGGAGSRVRSEVGALVDTQRAVAGSLARWSVARIAALTVAGRLPVVLLLVSAPWLLGRGVTPGALVGALAYLTQSLLPALQDLVHGVGTSGARLAVVLRRLTLPAPALPEVGAPPPEEVKGRAGGRHPQGSAPALSFHRLTFAYGPHAAPVVHELTLTVPPGGHLAVVGPSGVGKSTLAGLAAGLLAPGAGSVSLGGAPAHSEAARALRLLIPQEAYVFSGTLAENLAYLRHVPPGEDELADAARAVGMERIVGRLGGFAAPVAPAELSAGERQQIALARAYLSPAPIALLDEATCHLDPAAEARAEHALARRPAVAGDGRGTLVVIAHRAASALRADRILVMDGPHTVCGEHTELLRVSPLYRDLVGGDTGPSDPARDARDPYRVDAVARPRLAGDRGHVVAHGSVREVQAAGDLADGGALGRE</sequence>
<gene>
    <name evidence="11" type="ORF">GCM10010357_19040</name>
</gene>
<dbReference type="InterPro" id="IPR003593">
    <property type="entry name" value="AAA+_ATPase"/>
</dbReference>
<evidence type="ECO:0000313" key="11">
    <source>
        <dbReference type="EMBL" id="GAA0398107.1"/>
    </source>
</evidence>
<organism evidence="11 12">
    <name type="scientific">Streptomyces luteireticuli</name>
    <dbReference type="NCBI Taxonomy" id="173858"/>
    <lineage>
        <taxon>Bacteria</taxon>
        <taxon>Bacillati</taxon>
        <taxon>Actinomycetota</taxon>
        <taxon>Actinomycetes</taxon>
        <taxon>Kitasatosporales</taxon>
        <taxon>Streptomycetaceae</taxon>
        <taxon>Streptomyces</taxon>
    </lineage>
</organism>
<feature type="transmembrane region" description="Helical" evidence="8">
    <location>
        <begin position="54"/>
        <end position="73"/>
    </location>
</feature>
<dbReference type="InterPro" id="IPR036640">
    <property type="entry name" value="ABC1_TM_sf"/>
</dbReference>
<keyword evidence="4 11" id="KW-0067">ATP-binding</keyword>
<dbReference type="Gene3D" id="3.40.50.300">
    <property type="entry name" value="P-loop containing nucleotide triphosphate hydrolases"/>
    <property type="match status" value="1"/>
</dbReference>
<keyword evidence="2 8" id="KW-0812">Transmembrane</keyword>
<feature type="transmembrane region" description="Helical" evidence="8">
    <location>
        <begin position="155"/>
        <end position="175"/>
    </location>
</feature>
<keyword evidence="6 8" id="KW-0472">Membrane</keyword>
<dbReference type="Pfam" id="PF00005">
    <property type="entry name" value="ABC_tran"/>
    <property type="match status" value="1"/>
</dbReference>
<evidence type="ECO:0000256" key="5">
    <source>
        <dbReference type="ARBA" id="ARBA00022989"/>
    </source>
</evidence>
<comment type="caution">
    <text evidence="11">The sequence shown here is derived from an EMBL/GenBank/DDBJ whole genome shotgun (WGS) entry which is preliminary data.</text>
</comment>
<dbReference type="InterPro" id="IPR011527">
    <property type="entry name" value="ABC1_TM_dom"/>
</dbReference>
<keyword evidence="12" id="KW-1185">Reference proteome</keyword>
<feature type="domain" description="ABC transmembrane type-1" evidence="10">
    <location>
        <begin position="35"/>
        <end position="284"/>
    </location>
</feature>
<proteinExistence type="predicted"/>
<evidence type="ECO:0000256" key="6">
    <source>
        <dbReference type="ARBA" id="ARBA00023136"/>
    </source>
</evidence>
<evidence type="ECO:0000259" key="9">
    <source>
        <dbReference type="PROSITE" id="PS50893"/>
    </source>
</evidence>
<dbReference type="PANTHER" id="PTHR24221:SF654">
    <property type="entry name" value="ATP-BINDING CASSETTE SUB-FAMILY B MEMBER 6"/>
    <property type="match status" value="1"/>
</dbReference>
<protein>
    <submittedName>
        <fullName evidence="11">ABC transporter ATP-binding protein</fullName>
    </submittedName>
</protein>
<dbReference type="Gene3D" id="1.20.1560.10">
    <property type="entry name" value="ABC transporter type 1, transmembrane domain"/>
    <property type="match status" value="1"/>
</dbReference>
<dbReference type="CDD" id="cd03228">
    <property type="entry name" value="ABCC_MRP_Like"/>
    <property type="match status" value="1"/>
</dbReference>
<dbReference type="InterPro" id="IPR039421">
    <property type="entry name" value="Type_1_exporter"/>
</dbReference>
<evidence type="ECO:0000259" key="10">
    <source>
        <dbReference type="PROSITE" id="PS50929"/>
    </source>
</evidence>
<dbReference type="PROSITE" id="PS50929">
    <property type="entry name" value="ABC_TM1F"/>
    <property type="match status" value="1"/>
</dbReference>
<comment type="subcellular location">
    <subcellularLocation>
        <location evidence="1">Cell membrane</location>
        <topology evidence="1">Multi-pass membrane protein</topology>
    </subcellularLocation>
</comment>
<evidence type="ECO:0000256" key="4">
    <source>
        <dbReference type="ARBA" id="ARBA00022840"/>
    </source>
</evidence>
<keyword evidence="3" id="KW-0547">Nucleotide-binding</keyword>
<dbReference type="GO" id="GO:0005524">
    <property type="term" value="F:ATP binding"/>
    <property type="evidence" value="ECO:0007669"/>
    <property type="project" value="UniProtKB-KW"/>
</dbReference>
<reference evidence="11 12" key="1">
    <citation type="journal article" date="2019" name="Int. J. Syst. Evol. Microbiol.">
        <title>The Global Catalogue of Microorganisms (GCM) 10K type strain sequencing project: providing services to taxonomists for standard genome sequencing and annotation.</title>
        <authorList>
            <consortium name="The Broad Institute Genomics Platform"/>
            <consortium name="The Broad Institute Genome Sequencing Center for Infectious Disease"/>
            <person name="Wu L."/>
            <person name="Ma J."/>
        </authorList>
    </citation>
    <scope>NUCLEOTIDE SEQUENCE [LARGE SCALE GENOMIC DNA]</scope>
    <source>
        <strain evidence="11 12">JCM 4788</strain>
    </source>
</reference>
<evidence type="ECO:0000256" key="3">
    <source>
        <dbReference type="ARBA" id="ARBA00022741"/>
    </source>
</evidence>
<evidence type="ECO:0000313" key="12">
    <source>
        <dbReference type="Proteomes" id="UP001500879"/>
    </source>
</evidence>
<dbReference type="PANTHER" id="PTHR24221">
    <property type="entry name" value="ATP-BINDING CASSETTE SUB-FAMILY B"/>
    <property type="match status" value="1"/>
</dbReference>
<accession>A0ABN0YJZ4</accession>
<evidence type="ECO:0000256" key="8">
    <source>
        <dbReference type="SAM" id="Phobius"/>
    </source>
</evidence>
<dbReference type="InterPro" id="IPR027417">
    <property type="entry name" value="P-loop_NTPase"/>
</dbReference>
<dbReference type="SMART" id="SM00382">
    <property type="entry name" value="AAA"/>
    <property type="match status" value="1"/>
</dbReference>
<feature type="transmembrane region" description="Helical" evidence="8">
    <location>
        <begin position="237"/>
        <end position="259"/>
    </location>
</feature>
<feature type="transmembrane region" description="Helical" evidence="8">
    <location>
        <begin position="123"/>
        <end position="149"/>
    </location>
</feature>
<dbReference type="SUPFAM" id="SSF90123">
    <property type="entry name" value="ABC transporter transmembrane region"/>
    <property type="match status" value="1"/>
</dbReference>
<evidence type="ECO:0000256" key="7">
    <source>
        <dbReference type="SAM" id="MobiDB-lite"/>
    </source>
</evidence>
<dbReference type="PROSITE" id="PS50893">
    <property type="entry name" value="ABC_TRANSPORTER_2"/>
    <property type="match status" value="1"/>
</dbReference>
<dbReference type="SUPFAM" id="SSF52540">
    <property type="entry name" value="P-loop containing nucleoside triphosphate hydrolases"/>
    <property type="match status" value="1"/>
</dbReference>
<evidence type="ECO:0000256" key="1">
    <source>
        <dbReference type="ARBA" id="ARBA00004651"/>
    </source>
</evidence>
<evidence type="ECO:0000256" key="2">
    <source>
        <dbReference type="ARBA" id="ARBA00022692"/>
    </source>
</evidence>
<keyword evidence="5 8" id="KW-1133">Transmembrane helix</keyword>
<dbReference type="Proteomes" id="UP001500879">
    <property type="component" value="Unassembled WGS sequence"/>
</dbReference>
<feature type="domain" description="ABC transporter" evidence="9">
    <location>
        <begin position="338"/>
        <end position="572"/>
    </location>
</feature>
<name>A0ABN0YJZ4_9ACTN</name>